<dbReference type="PANTHER" id="PTHR30576:SF4">
    <property type="entry name" value="UNDECAPRENYL-PHOSPHATE GALACTOSE PHOSPHOTRANSFERASE"/>
    <property type="match status" value="1"/>
</dbReference>
<sequence>MEISKKKGSMRQSMRVYMVSKRILDIVLSLCALLILSPIFLAVFIIDCFGENKGPIFYKQVRIGLHGKPFKIIKFRSMIIDADKKLRKDPKLYHEYKKNNYKLPEGKDPRVTKVGSLLRKSSLDEIPQFINVLKGEMALIGPRPVVSEELSEYGKRTSELLSVKPGAMGYWQATGRSNIGYPERCDIELYYVENQSFWFDFRICFKNIISIFKSDGAF</sequence>
<gene>
    <name evidence="8" type="ORF">Lp19_0501</name>
</gene>
<reference evidence="8 9" key="1">
    <citation type="submission" date="2016-03" db="EMBL/GenBank/DDBJ databases">
        <title>Comparative genomics of 54 Lactobacillus plantarum strains reveals genomic uncoupling from niche constraints.</title>
        <authorList>
            <person name="Martino M.E."/>
        </authorList>
    </citation>
    <scope>NUCLEOTIDE SEQUENCE [LARGE SCALE GENOMIC DNA]</scope>
    <source>
        <strain evidence="8 9">19.1</strain>
    </source>
</reference>
<keyword evidence="3" id="KW-1003">Cell membrane</keyword>
<dbReference type="GO" id="GO:0016780">
    <property type="term" value="F:phosphotransferase activity, for other substituted phosphate groups"/>
    <property type="evidence" value="ECO:0007669"/>
    <property type="project" value="TreeGrafter"/>
</dbReference>
<protein>
    <submittedName>
        <fullName evidence="8">Undecaprenyl-phosphategalactosephosphotransferase</fullName>
    </submittedName>
</protein>
<evidence type="ECO:0000256" key="5">
    <source>
        <dbReference type="ARBA" id="ARBA00022692"/>
    </source>
</evidence>
<evidence type="ECO:0000256" key="1">
    <source>
        <dbReference type="ARBA" id="ARBA00004236"/>
    </source>
</evidence>
<accession>A0A162F2Z3</accession>
<dbReference type="PATRIC" id="fig|1590.144.peg.1044"/>
<evidence type="ECO:0000256" key="7">
    <source>
        <dbReference type="ARBA" id="ARBA00023136"/>
    </source>
</evidence>
<keyword evidence="6" id="KW-1133">Transmembrane helix</keyword>
<proteinExistence type="inferred from homology"/>
<comment type="caution">
    <text evidence="8">The sequence shown here is derived from an EMBL/GenBank/DDBJ whole genome shotgun (WGS) entry which is preliminary data.</text>
</comment>
<dbReference type="KEGG" id="lpb:SH83_05000"/>
<keyword evidence="5" id="KW-0812">Transmembrane</keyword>
<evidence type="ECO:0000256" key="4">
    <source>
        <dbReference type="ARBA" id="ARBA00022679"/>
    </source>
</evidence>
<dbReference type="Proteomes" id="UP000076882">
    <property type="component" value="Unassembled WGS sequence"/>
</dbReference>
<dbReference type="GO" id="GO:0005886">
    <property type="term" value="C:plasma membrane"/>
    <property type="evidence" value="ECO:0007669"/>
    <property type="project" value="UniProtKB-SubCell"/>
</dbReference>
<name>A0A162F2Z3_LACPN</name>
<evidence type="ECO:0000313" key="8">
    <source>
        <dbReference type="EMBL" id="KZU97817.1"/>
    </source>
</evidence>
<dbReference type="RefSeq" id="WP_044430148.1">
    <property type="nucleotide sequence ID" value="NZ_AP018405.1"/>
</dbReference>
<evidence type="ECO:0000256" key="3">
    <source>
        <dbReference type="ARBA" id="ARBA00022475"/>
    </source>
</evidence>
<keyword evidence="7" id="KW-0472">Membrane</keyword>
<evidence type="ECO:0000256" key="2">
    <source>
        <dbReference type="ARBA" id="ARBA00006464"/>
    </source>
</evidence>
<dbReference type="AlphaFoldDB" id="A0A162F2Z3"/>
<organism evidence="8 9">
    <name type="scientific">Lactiplantibacillus plantarum</name>
    <name type="common">Lactobacillus plantarum</name>
    <dbReference type="NCBI Taxonomy" id="1590"/>
    <lineage>
        <taxon>Bacteria</taxon>
        <taxon>Bacillati</taxon>
        <taxon>Bacillota</taxon>
        <taxon>Bacilli</taxon>
        <taxon>Lactobacillales</taxon>
        <taxon>Lactobacillaceae</taxon>
        <taxon>Lactiplantibacillus</taxon>
    </lineage>
</organism>
<comment type="similarity">
    <text evidence="2">Belongs to the bacterial sugar transferase family.</text>
</comment>
<keyword evidence="4 8" id="KW-0808">Transferase</keyword>
<dbReference type="PANTHER" id="PTHR30576">
    <property type="entry name" value="COLANIC BIOSYNTHESIS UDP-GLUCOSE LIPID CARRIER TRANSFERASE"/>
    <property type="match status" value="1"/>
</dbReference>
<dbReference type="Pfam" id="PF02397">
    <property type="entry name" value="Bac_transf"/>
    <property type="match status" value="1"/>
</dbReference>
<evidence type="ECO:0000313" key="9">
    <source>
        <dbReference type="Proteomes" id="UP000076882"/>
    </source>
</evidence>
<comment type="subcellular location">
    <subcellularLocation>
        <location evidence="1">Cell membrane</location>
    </subcellularLocation>
</comment>
<dbReference type="EMBL" id="LUXM01000012">
    <property type="protein sequence ID" value="KZU97817.1"/>
    <property type="molecule type" value="Genomic_DNA"/>
</dbReference>
<dbReference type="InterPro" id="IPR003362">
    <property type="entry name" value="Bact_transf"/>
</dbReference>
<evidence type="ECO:0000256" key="6">
    <source>
        <dbReference type="ARBA" id="ARBA00022989"/>
    </source>
</evidence>